<reference evidence="2" key="1">
    <citation type="submission" date="2018-05" db="EMBL/GenBank/DDBJ databases">
        <authorList>
            <person name="Lanie J.A."/>
            <person name="Ng W.-L."/>
            <person name="Kazmierczak K.M."/>
            <person name="Andrzejewski T.M."/>
            <person name="Davidsen T.M."/>
            <person name="Wayne K.J."/>
            <person name="Tettelin H."/>
            <person name="Glass J.I."/>
            <person name="Rusch D."/>
            <person name="Podicherti R."/>
            <person name="Tsui H.-C.T."/>
            <person name="Winkler M.E."/>
        </authorList>
    </citation>
    <scope>NUCLEOTIDE SEQUENCE</scope>
</reference>
<dbReference type="Gene3D" id="3.90.25.10">
    <property type="entry name" value="UDP-galactose 4-epimerase, domain 1"/>
    <property type="match status" value="1"/>
</dbReference>
<dbReference type="Pfam" id="PF16363">
    <property type="entry name" value="GDP_Man_Dehyd"/>
    <property type="match status" value="1"/>
</dbReference>
<sequence>MTKMTHGVLVTGAAGFVGSHLLDLLYQHNESAVAWCRPHGAQPPQNKQLLTQNNPSIEWKSLDLLNREAVEHAIAELRPEIVYHCAGASHVGQSWKNVHQTLQSNVQGTHNLLEALRKSDVRARILIPGTALVYQQSQKAMTEEHPLKPLDPYAVSKLAQEQVGLRFANEGNGSVIVTRSFNHIGPRQAPVFALSGFARRIAEIEAGQAEPIIFAGNLSAKRDVTDVRDTVRAYYVLMQQGVTGRIYNVCSGNTWSIKKLLDHLLEKARVPITVKIKGDRLRPNDAAVLLGNPNRIRNEVGWKPEISIKNTIHDLLTYWRGVIS</sequence>
<dbReference type="EMBL" id="UINC01004798">
    <property type="protein sequence ID" value="SVA16923.1"/>
    <property type="molecule type" value="Genomic_DNA"/>
</dbReference>
<gene>
    <name evidence="2" type="ORF">METZ01_LOCUS69777</name>
</gene>
<dbReference type="Gene3D" id="3.40.50.720">
    <property type="entry name" value="NAD(P)-binding Rossmann-like Domain"/>
    <property type="match status" value="1"/>
</dbReference>
<dbReference type="PANTHER" id="PTHR43000">
    <property type="entry name" value="DTDP-D-GLUCOSE 4,6-DEHYDRATASE-RELATED"/>
    <property type="match status" value="1"/>
</dbReference>
<organism evidence="2">
    <name type="scientific">marine metagenome</name>
    <dbReference type="NCBI Taxonomy" id="408172"/>
    <lineage>
        <taxon>unclassified sequences</taxon>
        <taxon>metagenomes</taxon>
        <taxon>ecological metagenomes</taxon>
    </lineage>
</organism>
<dbReference type="InterPro" id="IPR036291">
    <property type="entry name" value="NAD(P)-bd_dom_sf"/>
</dbReference>
<dbReference type="InterPro" id="IPR016040">
    <property type="entry name" value="NAD(P)-bd_dom"/>
</dbReference>
<evidence type="ECO:0000259" key="1">
    <source>
        <dbReference type="Pfam" id="PF16363"/>
    </source>
</evidence>
<accession>A0A381TS84</accession>
<name>A0A381TS84_9ZZZZ</name>
<dbReference type="AlphaFoldDB" id="A0A381TS84"/>
<dbReference type="SUPFAM" id="SSF51735">
    <property type="entry name" value="NAD(P)-binding Rossmann-fold domains"/>
    <property type="match status" value="1"/>
</dbReference>
<feature type="domain" description="NAD(P)-binding" evidence="1">
    <location>
        <begin position="9"/>
        <end position="314"/>
    </location>
</feature>
<evidence type="ECO:0000313" key="2">
    <source>
        <dbReference type="EMBL" id="SVA16923.1"/>
    </source>
</evidence>
<proteinExistence type="predicted"/>
<protein>
    <recommendedName>
        <fullName evidence="1">NAD(P)-binding domain-containing protein</fullName>
    </recommendedName>
</protein>